<evidence type="ECO:0000256" key="3">
    <source>
        <dbReference type="ARBA" id="ARBA00007152"/>
    </source>
</evidence>
<organism evidence="18 19">
    <name type="scientific">Bombyx mandarina</name>
    <name type="common">Wild silk moth</name>
    <name type="synonym">Wild silkworm</name>
    <dbReference type="NCBI Taxonomy" id="7092"/>
    <lineage>
        <taxon>Eukaryota</taxon>
        <taxon>Metazoa</taxon>
        <taxon>Ecdysozoa</taxon>
        <taxon>Arthropoda</taxon>
        <taxon>Hexapoda</taxon>
        <taxon>Insecta</taxon>
        <taxon>Pterygota</taxon>
        <taxon>Neoptera</taxon>
        <taxon>Endopterygota</taxon>
        <taxon>Lepidoptera</taxon>
        <taxon>Glossata</taxon>
        <taxon>Ditrysia</taxon>
        <taxon>Bombycoidea</taxon>
        <taxon>Bombycidae</taxon>
        <taxon>Bombycinae</taxon>
        <taxon>Bombyx</taxon>
    </lineage>
</organism>
<dbReference type="GeneID" id="114242330"/>
<dbReference type="OrthoDB" id="9995605at2759"/>
<evidence type="ECO:0000256" key="16">
    <source>
        <dbReference type="ARBA" id="ARBA00032550"/>
    </source>
</evidence>
<dbReference type="CTD" id="46260"/>
<gene>
    <name evidence="19" type="primary">LOC114242330</name>
</gene>
<comment type="similarity">
    <text evidence="3">Belongs to the complex I NDUFB5 subunit family.</text>
</comment>
<dbReference type="SMR" id="A0A6J2JLJ4"/>
<protein>
    <recommendedName>
        <fullName evidence="5">NADH dehydrogenase [ubiquinone] 1 beta subcomplex subunit 5, mitochondrial</fullName>
    </recommendedName>
    <alternativeName>
        <fullName evidence="16">Complex I-SGDH</fullName>
    </alternativeName>
    <alternativeName>
        <fullName evidence="15">NADH-ubiquinone oxidoreductase SGDH subunit</fullName>
    </alternativeName>
</protein>
<dbReference type="GO" id="GO:0005743">
    <property type="term" value="C:mitochondrial inner membrane"/>
    <property type="evidence" value="ECO:0007669"/>
    <property type="project" value="UniProtKB-SubCell"/>
</dbReference>
<evidence type="ECO:0000256" key="1">
    <source>
        <dbReference type="ARBA" id="ARBA00003195"/>
    </source>
</evidence>
<evidence type="ECO:0000256" key="13">
    <source>
        <dbReference type="ARBA" id="ARBA00023128"/>
    </source>
</evidence>
<keyword evidence="13" id="KW-0496">Mitochondrion</keyword>
<evidence type="ECO:0000256" key="8">
    <source>
        <dbReference type="ARBA" id="ARBA00022692"/>
    </source>
</evidence>
<keyword evidence="14 17" id="KW-0472">Membrane</keyword>
<evidence type="ECO:0000256" key="2">
    <source>
        <dbReference type="ARBA" id="ARBA00004434"/>
    </source>
</evidence>
<keyword evidence="11" id="KW-0249">Electron transport</keyword>
<dbReference type="PANTHER" id="PTHR13178">
    <property type="entry name" value="NADH-UBIQUINONE OXIDOREDUCTASE SGDH SUBUNIT"/>
    <property type="match status" value="1"/>
</dbReference>
<evidence type="ECO:0000256" key="4">
    <source>
        <dbReference type="ARBA" id="ARBA00011533"/>
    </source>
</evidence>
<evidence type="ECO:0000256" key="12">
    <source>
        <dbReference type="ARBA" id="ARBA00022989"/>
    </source>
</evidence>
<dbReference type="Proteomes" id="UP000504629">
    <property type="component" value="Unplaced"/>
</dbReference>
<keyword evidence="6" id="KW-0813">Transport</keyword>
<evidence type="ECO:0000256" key="11">
    <source>
        <dbReference type="ARBA" id="ARBA00022982"/>
    </source>
</evidence>
<evidence type="ECO:0000256" key="17">
    <source>
        <dbReference type="SAM" id="Phobius"/>
    </source>
</evidence>
<feature type="transmembrane region" description="Helical" evidence="17">
    <location>
        <begin position="62"/>
        <end position="84"/>
    </location>
</feature>
<keyword evidence="7" id="KW-0679">Respiratory chain</keyword>
<evidence type="ECO:0000256" key="6">
    <source>
        <dbReference type="ARBA" id="ARBA00022448"/>
    </source>
</evidence>
<proteinExistence type="inferred from homology"/>
<evidence type="ECO:0000256" key="9">
    <source>
        <dbReference type="ARBA" id="ARBA00022792"/>
    </source>
</evidence>
<keyword evidence="18" id="KW-1185">Reference proteome</keyword>
<evidence type="ECO:0000256" key="7">
    <source>
        <dbReference type="ARBA" id="ARBA00022660"/>
    </source>
</evidence>
<comment type="subunit">
    <text evidence="4">Complex I is composed of 45 different subunits.</text>
</comment>
<comment type="subcellular location">
    <subcellularLocation>
        <location evidence="2">Mitochondrion inner membrane</location>
        <topology evidence="2">Single-pass membrane protein</topology>
    </subcellularLocation>
</comment>
<evidence type="ECO:0000256" key="5">
    <source>
        <dbReference type="ARBA" id="ARBA00015175"/>
    </source>
</evidence>
<evidence type="ECO:0000313" key="18">
    <source>
        <dbReference type="Proteomes" id="UP000504629"/>
    </source>
</evidence>
<keyword evidence="9" id="KW-0999">Mitochondrion inner membrane</keyword>
<evidence type="ECO:0000256" key="15">
    <source>
        <dbReference type="ARBA" id="ARBA00032395"/>
    </source>
</evidence>
<comment type="function">
    <text evidence="1">Accessory subunit of the mitochondrial membrane respiratory chain NADH dehydrogenase (Complex I), that is believed not to be involved in catalysis. Complex I functions in the transfer of electrons from NADH to the respiratory chain. The immediate electron acceptor for the enzyme is believed to be ubiquinone.</text>
</comment>
<sequence length="190" mass="22725">MVSWSALGRSFGINLVKNSLKSPNKIQNVTFTTAKTLKGSHGERTMALQPSRWQWHKFKDMLHFYMMVGLIPAGALIFYCNVFIGPAQLTPIPEGYTPKYWEYHRHPITRFIARYIHNNPQQDYEKFMHFLDEEQQRIKLRALEKEIIKKMAERQDYQAYYYKPMVNKYLRMNKRTGDELYNRIGDDYKD</sequence>
<dbReference type="PANTHER" id="PTHR13178:SF0">
    <property type="entry name" value="NADH DEHYDROGENASE [UBIQUINONE] 1 BETA SUBCOMPLEX SUBUNIT 5, MITOCHONDRIAL"/>
    <property type="match status" value="1"/>
</dbReference>
<evidence type="ECO:0000256" key="10">
    <source>
        <dbReference type="ARBA" id="ARBA00022946"/>
    </source>
</evidence>
<dbReference type="AlphaFoldDB" id="A0A6J2JLJ4"/>
<dbReference type="InterPro" id="IPR019173">
    <property type="entry name" value="NADH_UbQ_OxRdtase_B5_su"/>
</dbReference>
<evidence type="ECO:0000256" key="14">
    <source>
        <dbReference type="ARBA" id="ARBA00023136"/>
    </source>
</evidence>
<dbReference type="Pfam" id="PF09781">
    <property type="entry name" value="NDUF_B5"/>
    <property type="match status" value="1"/>
</dbReference>
<accession>A0A6J2JLJ4</accession>
<name>A0A6J2JLJ4_BOMMA</name>
<dbReference type="KEGG" id="bman:114242330"/>
<dbReference type="RefSeq" id="XP_028029249.1">
    <property type="nucleotide sequence ID" value="XM_028173448.1"/>
</dbReference>
<keyword evidence="10" id="KW-0809">Transit peptide</keyword>
<keyword evidence="8 17" id="KW-0812">Transmembrane</keyword>
<keyword evidence="12 17" id="KW-1133">Transmembrane helix</keyword>
<evidence type="ECO:0000313" key="19">
    <source>
        <dbReference type="RefSeq" id="XP_028029249.1"/>
    </source>
</evidence>
<reference evidence="19" key="1">
    <citation type="submission" date="2025-08" db="UniProtKB">
        <authorList>
            <consortium name="RefSeq"/>
        </authorList>
    </citation>
    <scope>IDENTIFICATION</scope>
    <source>
        <tissue evidence="19">Silk gland</tissue>
    </source>
</reference>